<dbReference type="RefSeq" id="XP_013915176.1">
    <property type="nucleotide sequence ID" value="XM_014059701.1"/>
</dbReference>
<dbReference type="KEGG" id="tsr:106543642"/>
<feature type="compositionally biased region" description="Low complexity" evidence="18">
    <location>
        <begin position="1148"/>
        <end position="1163"/>
    </location>
</feature>
<dbReference type="GeneID" id="106543642"/>
<dbReference type="GO" id="GO:0003713">
    <property type="term" value="F:transcription coactivator activity"/>
    <property type="evidence" value="ECO:0007669"/>
    <property type="project" value="TreeGrafter"/>
</dbReference>
<dbReference type="GO" id="GO:0006338">
    <property type="term" value="P:chromatin remodeling"/>
    <property type="evidence" value="ECO:0007669"/>
    <property type="project" value="TreeGrafter"/>
</dbReference>
<dbReference type="Gene3D" id="2.60.40.10">
    <property type="entry name" value="Immunoglobulins"/>
    <property type="match status" value="2"/>
</dbReference>
<dbReference type="SUPFAM" id="SSF117281">
    <property type="entry name" value="Kelch motif"/>
    <property type="match status" value="1"/>
</dbReference>
<dbReference type="GO" id="GO:0005737">
    <property type="term" value="C:cytoplasm"/>
    <property type="evidence" value="ECO:0007669"/>
    <property type="project" value="UniProtKB-SubCell"/>
</dbReference>
<feature type="compositionally biased region" description="Polar residues" evidence="18">
    <location>
        <begin position="1497"/>
        <end position="1513"/>
    </location>
</feature>
<comment type="subcellular location">
    <subcellularLocation>
        <location evidence="2">Cytoplasm</location>
    </subcellularLocation>
    <subcellularLocation>
        <location evidence="1">Nucleus</location>
    </subcellularLocation>
</comment>
<reference evidence="21" key="1">
    <citation type="submission" date="2025-08" db="UniProtKB">
        <authorList>
            <consortium name="RefSeq"/>
        </authorList>
    </citation>
    <scope>IDENTIFICATION</scope>
    <source>
        <tissue evidence="21">Skeletal muscle</tissue>
    </source>
</reference>
<keyword evidence="15" id="KW-0131">Cell cycle</keyword>
<dbReference type="PANTHER" id="PTHR46003">
    <property type="entry name" value="HOST CELL FACTOR"/>
    <property type="match status" value="1"/>
</dbReference>
<dbReference type="InterPro" id="IPR036116">
    <property type="entry name" value="FN3_sf"/>
</dbReference>
<dbReference type="InterPro" id="IPR059124">
    <property type="entry name" value="Kelch_HCF"/>
</dbReference>
<dbReference type="FunFam" id="2.60.40.10:FF:000259">
    <property type="entry name" value="Host cell factor 1 (Predicted)"/>
    <property type="match status" value="1"/>
</dbReference>
<evidence type="ECO:0000256" key="16">
    <source>
        <dbReference type="ARBA" id="ARBA00074287"/>
    </source>
</evidence>
<keyword evidence="12" id="KW-0007">Acetylation</keyword>
<feature type="compositionally biased region" description="Low complexity" evidence="18">
    <location>
        <begin position="1519"/>
        <end position="1535"/>
    </location>
</feature>
<dbReference type="CDD" id="cd00063">
    <property type="entry name" value="FN3"/>
    <property type="match status" value="2"/>
</dbReference>
<protein>
    <recommendedName>
        <fullName evidence="16">Host cell factor 1</fullName>
    </recommendedName>
    <alternativeName>
        <fullName evidence="17">C1 factor</fullName>
    </alternativeName>
</protein>
<keyword evidence="14" id="KW-0539">Nucleus</keyword>
<keyword evidence="4" id="KW-0488">Methylation</keyword>
<feature type="region of interest" description="Disordered" evidence="18">
    <location>
        <begin position="1110"/>
        <end position="1168"/>
    </location>
</feature>
<evidence type="ECO:0000256" key="12">
    <source>
        <dbReference type="ARBA" id="ARBA00022990"/>
    </source>
</evidence>
<evidence type="ECO:0000256" key="18">
    <source>
        <dbReference type="SAM" id="MobiDB-lite"/>
    </source>
</evidence>
<feature type="region of interest" description="Disordered" evidence="18">
    <location>
        <begin position="1853"/>
        <end position="1893"/>
    </location>
</feature>
<feature type="compositionally biased region" description="Polar residues" evidence="18">
    <location>
        <begin position="1188"/>
        <end position="1198"/>
    </location>
</feature>
<keyword evidence="8" id="KW-0677">Repeat</keyword>
<evidence type="ECO:0000256" key="11">
    <source>
        <dbReference type="ARBA" id="ARBA00022853"/>
    </source>
</evidence>
<keyword evidence="13" id="KW-0325">Glycoprotein</keyword>
<feature type="compositionally biased region" description="Basic and acidic residues" evidence="18">
    <location>
        <begin position="1451"/>
        <end position="1460"/>
    </location>
</feature>
<feature type="region of interest" description="Disordered" evidence="18">
    <location>
        <begin position="1374"/>
        <end position="1535"/>
    </location>
</feature>
<evidence type="ECO:0000256" key="10">
    <source>
        <dbReference type="ARBA" id="ARBA00022843"/>
    </source>
</evidence>
<evidence type="ECO:0000256" key="15">
    <source>
        <dbReference type="ARBA" id="ARBA00023306"/>
    </source>
</evidence>
<organism evidence="20 21">
    <name type="scientific">Thamnophis sirtalis</name>
    <dbReference type="NCBI Taxonomy" id="35019"/>
    <lineage>
        <taxon>Eukaryota</taxon>
        <taxon>Metazoa</taxon>
        <taxon>Chordata</taxon>
        <taxon>Craniata</taxon>
        <taxon>Vertebrata</taxon>
        <taxon>Euteleostomi</taxon>
        <taxon>Lepidosauria</taxon>
        <taxon>Squamata</taxon>
        <taxon>Bifurcata</taxon>
        <taxon>Unidentata</taxon>
        <taxon>Episquamata</taxon>
        <taxon>Toxicofera</taxon>
        <taxon>Serpentes</taxon>
        <taxon>Colubroidea</taxon>
        <taxon>Colubridae</taxon>
        <taxon>Natricinae</taxon>
        <taxon>Thamnophis</taxon>
    </lineage>
</organism>
<dbReference type="Pfam" id="PF13854">
    <property type="entry name" value="Kelch_HCF"/>
    <property type="match status" value="1"/>
</dbReference>
<dbReference type="FunFam" id="2.120.10.80:FF:000015">
    <property type="entry name" value="host cell factor 1 isoform X1"/>
    <property type="match status" value="1"/>
</dbReference>
<evidence type="ECO:0000256" key="1">
    <source>
        <dbReference type="ARBA" id="ARBA00004123"/>
    </source>
</evidence>
<evidence type="ECO:0000256" key="4">
    <source>
        <dbReference type="ARBA" id="ARBA00022481"/>
    </source>
</evidence>
<accession>A0A6I9XMN0</accession>
<feature type="compositionally biased region" description="Low complexity" evidence="18">
    <location>
        <begin position="1384"/>
        <end position="1394"/>
    </location>
</feature>
<keyword evidence="6" id="KW-1017">Isopeptide bond</keyword>
<dbReference type="Gene3D" id="2.120.10.80">
    <property type="entry name" value="Kelch-type beta propeller"/>
    <property type="match status" value="2"/>
</dbReference>
<keyword evidence="7" id="KW-0597">Phosphoprotein</keyword>
<feature type="compositionally biased region" description="Low complexity" evidence="18">
    <location>
        <begin position="1213"/>
        <end position="1222"/>
    </location>
</feature>
<keyword evidence="10" id="KW-0832">Ubl conjugation</keyword>
<keyword evidence="11" id="KW-0156">Chromatin regulator</keyword>
<feature type="domain" description="Fibronectin type-III" evidence="19">
    <location>
        <begin position="1657"/>
        <end position="1747"/>
    </location>
</feature>
<dbReference type="InterPro" id="IPR003961">
    <property type="entry name" value="FN3_dom"/>
</dbReference>
<feature type="region of interest" description="Disordered" evidence="18">
    <location>
        <begin position="1183"/>
        <end position="1255"/>
    </location>
</feature>
<dbReference type="OrthoDB" id="10001928at2759"/>
<dbReference type="InterPro" id="IPR043536">
    <property type="entry name" value="HCF1/2"/>
</dbReference>
<evidence type="ECO:0000256" key="14">
    <source>
        <dbReference type="ARBA" id="ARBA00023242"/>
    </source>
</evidence>
<keyword evidence="20" id="KW-1185">Reference proteome</keyword>
<evidence type="ECO:0000313" key="21">
    <source>
        <dbReference type="RefSeq" id="XP_013915176.1"/>
    </source>
</evidence>
<dbReference type="FunFam" id="2.120.10.80:FF:000008">
    <property type="entry name" value="host cell factor 1 isoform X1"/>
    <property type="match status" value="1"/>
</dbReference>
<dbReference type="InterPro" id="IPR013783">
    <property type="entry name" value="Ig-like_fold"/>
</dbReference>
<sequence>MASPVVPSGGSPTGGGAAAGLLQPRWKRVIGWSGPVPRPRHGHRAVAIKELIVVFGGGNEGIVDELHVYNTATNQWFIPAVRGDIPPGCAAYGFVCDGTRLLVFGGMVEYGKYSNDLYELQASRWEWKRLKAKMPKNGPTPCPRLGHSFSLVGNKCYLFGGLANDSEDPKNNIPRYLNDLYNLELRPGSGVGSWDIPITYGVLPPPRESHTAVVYTEKDSKKSKLVIYGGMSGCRLGDLWTLDIDSLTWNKPNLRGVAPLPRSLHSATTIGNKMYVFGGWVPLVMDDVKVATHEKEWKCTNTLACLNLDSMAWEPILMDTLEENTPRARAGHCAVAINTRLYIWSGRDGYRKAWNNQVCCKDLWYLETEKPPPPSRVQLVRANTNSLEVSWGSVPTADTYLLQLQKYDIPAASSPAANPVPSVPVNPPKSPAPAAAAPVPAVQPLAQMGITLLPQTTAVAAATAATAAAAAPAPPTTTTIQVLPTVPTSPMPGPPPAAAIATPRPQTVPAVLKVTGPQATTGAPLVTVRSAGQAGKGPVTVTSLPAGVRMVVPTQSTQGTVSNPATRMLKTAAAQVGTSVSSSTTNTPTRPIITVHKSGTVTVAQQAQVMTTVVGGVTKTITLVKSPISMPGGSALISNLGKMMSVVQTKPVQTSAVTGQASTGPVTQIIQTKGPLPAGTILKLVTSADGKPTTIITTSQAGGTGTKPTILGISSVSPNTTKPNTTTIIKTIPMSAIITQAGATGVTSSPGIKSPITIITTKVMTSGTGTPAKIITAVPKLTTSHGQQSITQVVLKGAPGQPGTFLRTVPMGGVRLVTPVTVSAVKPTVTTLVVKGTTGVTTLGTVTGTVSTSLAGTGAHNTNASLATPITTLGTIATLSSQVINPAAITVSAAQTTLTAAGGLTTPTITMQPVSQPTQVTLITTPSGVEAQPVHDLPVSILASPTTEQPTATVTIAEPGQGDSQPGTVTLVCSNPPCETHDTGTTNTATTTVVGTLGGPAQLQFVCDGQEGGGLQPNGRVVRICSNPPCEMHETGTTNTATTVLSAGQKVCSNPPCETHETGTTNTATISKTEKAPSEPPCHTFQTSATGTTMTVKPIVGTGQLVCSNPPHETHETGTTNTATTTTSHMGQEQPDDVQKELTNTPCQTKQTGSTSTTMTTKTDIPPEHPSAVQIVSFMPAAGLPSAASGTPTEQSSEGPRALKKGQCESQHTHTTNTATTARSLMGKGQPDGEWVGSANLPCQTQQTNSTSTTMSVKVDVPVQSSAPCKTHNTDTKDTNLEVCSNPPCETPETDTTNAATVTTSNLGATQQVCSNPPCEIHETGTTNTATTATSNIAVGQQVCSNPPCETHETGTTNTATTATSNIAVGQQVCSNPPCETHETGTTNTATTTTSNLGAEQNEGAQHQHPPVTAPCETQQTNSTSTTMTASIGGDGSQSSSSASAQCGNSELRKTPERESPGIAGSLPQSSTPRICSNPPCETHETGTTHTATTVTSSMGANQDQPPATNGQQGEPEIPVTESPAASSPSAAAVTTVSSTQIRAVTTVTQSTPVPGPSVPRVSPLPTTVNPTGSQTHHSPFHQECCYHGGLGDAGLSGGDLQGGDLVITVTLCLAPSNTFVAPQPVVVASPAKLQAAAALTEVANGIEPAPMKPEPPTQPPKVVVKKENQWFDVGIVKATNMVVTHYFLPPDDSAATDDDSGTTPDYSQFKKQELQPGTAYKFRVAGINACGRGPFSEISAFKTCLPGFPGAPCAIKISKSPDGAHLTWEPPSVTSGKITEYSVYLAIQSPQAGEPKSAAPAQLAFMRVYCGPSPSCLVQSASLSNAHIDYTTKPAIIFRIAARNEKGYGPATQVRWLQESSKDGSMTKPTNKRPLSSSDLKSAPKKPKADGQ</sequence>
<gene>
    <name evidence="21" type="primary">HCFC1</name>
</gene>
<evidence type="ECO:0000256" key="17">
    <source>
        <dbReference type="ARBA" id="ARBA00081526"/>
    </source>
</evidence>
<name>A0A6I9XMN0_9SAUR</name>
<feature type="compositionally biased region" description="Low complexity" evidence="18">
    <location>
        <begin position="1117"/>
        <end position="1127"/>
    </location>
</feature>
<dbReference type="GO" id="GO:0035097">
    <property type="term" value="C:histone methyltransferase complex"/>
    <property type="evidence" value="ECO:0007669"/>
    <property type="project" value="TreeGrafter"/>
</dbReference>
<dbReference type="PANTHER" id="PTHR46003:SF3">
    <property type="entry name" value="HOST CELL FACTOR 1"/>
    <property type="match status" value="1"/>
</dbReference>
<evidence type="ECO:0000256" key="8">
    <source>
        <dbReference type="ARBA" id="ARBA00022737"/>
    </source>
</evidence>
<evidence type="ECO:0000256" key="13">
    <source>
        <dbReference type="ARBA" id="ARBA00023180"/>
    </source>
</evidence>
<evidence type="ECO:0000259" key="19">
    <source>
        <dbReference type="PROSITE" id="PS50853"/>
    </source>
</evidence>
<dbReference type="PROSITE" id="PS50853">
    <property type="entry name" value="FN3"/>
    <property type="match status" value="1"/>
</dbReference>
<proteinExistence type="predicted"/>
<keyword evidence="3" id="KW-0880">Kelch repeat</keyword>
<dbReference type="SUPFAM" id="SSF49265">
    <property type="entry name" value="Fibronectin type III"/>
    <property type="match status" value="1"/>
</dbReference>
<dbReference type="FunFam" id="2.60.40.10:FF:000443">
    <property type="entry name" value="host cell factor 1"/>
    <property type="match status" value="1"/>
</dbReference>
<dbReference type="CTD" id="3054"/>
<evidence type="ECO:0000256" key="3">
    <source>
        <dbReference type="ARBA" id="ARBA00022441"/>
    </source>
</evidence>
<dbReference type="InterPro" id="IPR015915">
    <property type="entry name" value="Kelch-typ_b-propeller"/>
</dbReference>
<evidence type="ECO:0000313" key="20">
    <source>
        <dbReference type="Proteomes" id="UP000504617"/>
    </source>
</evidence>
<feature type="compositionally biased region" description="Polar residues" evidence="18">
    <location>
        <begin position="1395"/>
        <end position="1405"/>
    </location>
</feature>
<evidence type="ECO:0000256" key="5">
    <source>
        <dbReference type="ARBA" id="ARBA00022490"/>
    </source>
</evidence>
<feature type="compositionally biased region" description="Low complexity" evidence="18">
    <location>
        <begin position="1244"/>
        <end position="1255"/>
    </location>
</feature>
<dbReference type="Gene3D" id="6.10.250.2590">
    <property type="match status" value="1"/>
</dbReference>
<evidence type="ECO:0000256" key="2">
    <source>
        <dbReference type="ARBA" id="ARBA00004496"/>
    </source>
</evidence>
<dbReference type="Proteomes" id="UP000504617">
    <property type="component" value="Unplaced"/>
</dbReference>
<evidence type="ECO:0000256" key="6">
    <source>
        <dbReference type="ARBA" id="ARBA00022499"/>
    </source>
</evidence>
<evidence type="ECO:0000256" key="9">
    <source>
        <dbReference type="ARBA" id="ARBA00022813"/>
    </source>
</evidence>
<feature type="compositionally biased region" description="Low complexity" evidence="18">
    <location>
        <begin position="1418"/>
        <end position="1445"/>
    </location>
</feature>
<feature type="region of interest" description="Disordered" evidence="18">
    <location>
        <begin position="1057"/>
        <end position="1088"/>
    </location>
</feature>
<keyword evidence="9" id="KW-0068">Autocatalytic cleavage</keyword>
<feature type="compositionally biased region" description="Polar residues" evidence="18">
    <location>
        <begin position="1864"/>
        <end position="1881"/>
    </location>
</feature>
<keyword evidence="5" id="KW-0963">Cytoplasm</keyword>
<evidence type="ECO:0000256" key="7">
    <source>
        <dbReference type="ARBA" id="ARBA00022553"/>
    </source>
</evidence>